<sequence>MSSFATNAVCAQDRLCARDSIAETINTLEQALHAAAQQEEQQETQPRAHEHLKTREANS</sequence>
<keyword evidence="3" id="KW-1185">Reference proteome</keyword>
<dbReference type="Proteomes" id="UP000323708">
    <property type="component" value="Unassembled WGS sequence"/>
</dbReference>
<comment type="caution">
    <text evidence="2">The sequence shown here is derived from an EMBL/GenBank/DDBJ whole genome shotgun (WGS) entry which is preliminary data.</text>
</comment>
<dbReference type="RefSeq" id="WP_149609470.1">
    <property type="nucleotide sequence ID" value="NZ_VTUX01000001.1"/>
</dbReference>
<reference evidence="2 3" key="1">
    <citation type="submission" date="2019-09" db="EMBL/GenBank/DDBJ databases">
        <authorList>
            <person name="Chen X.-Y."/>
        </authorList>
    </citation>
    <scope>NUCLEOTIDE SEQUENCE [LARGE SCALE GENOMIC DNA]</scope>
    <source>
        <strain evidence="2 3">NY5</strain>
    </source>
</reference>
<name>A0A5B0X6N4_9GAMM</name>
<accession>A0A5B0X6N4</accession>
<feature type="compositionally biased region" description="Low complexity" evidence="1">
    <location>
        <begin position="33"/>
        <end position="45"/>
    </location>
</feature>
<evidence type="ECO:0000256" key="1">
    <source>
        <dbReference type="SAM" id="MobiDB-lite"/>
    </source>
</evidence>
<organism evidence="2 3">
    <name type="scientific">Pseudohalioglobus sediminis</name>
    <dbReference type="NCBI Taxonomy" id="2606449"/>
    <lineage>
        <taxon>Bacteria</taxon>
        <taxon>Pseudomonadati</taxon>
        <taxon>Pseudomonadota</taxon>
        <taxon>Gammaproteobacteria</taxon>
        <taxon>Cellvibrionales</taxon>
        <taxon>Halieaceae</taxon>
        <taxon>Pseudohalioglobus</taxon>
    </lineage>
</organism>
<dbReference type="AlphaFoldDB" id="A0A5B0X6N4"/>
<proteinExistence type="predicted"/>
<evidence type="ECO:0000313" key="3">
    <source>
        <dbReference type="Proteomes" id="UP000323708"/>
    </source>
</evidence>
<dbReference type="EMBL" id="VTUX01000001">
    <property type="protein sequence ID" value="KAA1194001.1"/>
    <property type="molecule type" value="Genomic_DNA"/>
</dbReference>
<feature type="compositionally biased region" description="Basic and acidic residues" evidence="1">
    <location>
        <begin position="46"/>
        <end position="59"/>
    </location>
</feature>
<evidence type="ECO:0000313" key="2">
    <source>
        <dbReference type="EMBL" id="KAA1194001.1"/>
    </source>
</evidence>
<protein>
    <submittedName>
        <fullName evidence="2">Uncharacterized protein</fullName>
    </submittedName>
</protein>
<gene>
    <name evidence="2" type="ORF">F0M18_00720</name>
</gene>
<feature type="region of interest" description="Disordered" evidence="1">
    <location>
        <begin position="33"/>
        <end position="59"/>
    </location>
</feature>